<keyword evidence="6" id="KW-1185">Reference proteome</keyword>
<dbReference type="PANTHER" id="PTHR47926:SF507">
    <property type="entry name" value="DYW DOMAIN-CONTAINING PROTEIN"/>
    <property type="match status" value="1"/>
</dbReference>
<dbReference type="InterPro" id="IPR046960">
    <property type="entry name" value="PPR_At4g14850-like_plant"/>
</dbReference>
<feature type="domain" description="DYW" evidence="4">
    <location>
        <begin position="209"/>
        <end position="243"/>
    </location>
</feature>
<comment type="similarity">
    <text evidence="1">Belongs to the PPR family. PCMP-H subfamily.</text>
</comment>
<proteinExistence type="inferred from homology"/>
<dbReference type="Pfam" id="PF20431">
    <property type="entry name" value="E_motif"/>
    <property type="match status" value="1"/>
</dbReference>
<evidence type="ECO:0000256" key="1">
    <source>
        <dbReference type="ARBA" id="ARBA00006643"/>
    </source>
</evidence>
<reference evidence="5" key="2">
    <citation type="journal article" date="2023" name="Plants (Basel)">
        <title>Annotation of the Turnera subulata (Passifloraceae) Draft Genome Reveals the S-Locus Evolved after the Divergence of Turneroideae from Passifloroideae in a Stepwise Manner.</title>
        <authorList>
            <person name="Henning P.M."/>
            <person name="Roalson E.H."/>
            <person name="Mir W."/>
            <person name="McCubbin A.G."/>
            <person name="Shore J.S."/>
        </authorList>
    </citation>
    <scope>NUCLEOTIDE SEQUENCE</scope>
    <source>
        <strain evidence="5">F60SS</strain>
    </source>
</reference>
<dbReference type="Pfam" id="PF14432">
    <property type="entry name" value="DYW_deaminase"/>
    <property type="match status" value="1"/>
</dbReference>
<dbReference type="InterPro" id="IPR011990">
    <property type="entry name" value="TPR-like_helical_dom_sf"/>
</dbReference>
<feature type="repeat" description="PPR" evidence="3">
    <location>
        <begin position="1"/>
        <end position="28"/>
    </location>
</feature>
<dbReference type="Pfam" id="PF01535">
    <property type="entry name" value="PPR"/>
    <property type="match status" value="1"/>
</dbReference>
<accession>A0A9Q0JQN2</accession>
<comment type="caution">
    <text evidence="5">The sequence shown here is derived from an EMBL/GenBank/DDBJ whole genome shotgun (WGS) entry which is preliminary data.</text>
</comment>
<dbReference type="OrthoDB" id="185373at2759"/>
<protein>
    <recommendedName>
        <fullName evidence="4">DYW domain-containing protein</fullName>
    </recommendedName>
</protein>
<dbReference type="Gene3D" id="1.25.40.10">
    <property type="entry name" value="Tetratricopeptide repeat domain"/>
    <property type="match status" value="1"/>
</dbReference>
<dbReference type="NCBIfam" id="TIGR00756">
    <property type="entry name" value="PPR"/>
    <property type="match status" value="2"/>
</dbReference>
<dbReference type="Pfam" id="PF13041">
    <property type="entry name" value="PPR_2"/>
    <property type="match status" value="1"/>
</dbReference>
<dbReference type="Proteomes" id="UP001141552">
    <property type="component" value="Unassembled WGS sequence"/>
</dbReference>
<dbReference type="GO" id="GO:0009451">
    <property type="term" value="P:RNA modification"/>
    <property type="evidence" value="ECO:0007669"/>
    <property type="project" value="InterPro"/>
</dbReference>
<dbReference type="GO" id="GO:0003723">
    <property type="term" value="F:RNA binding"/>
    <property type="evidence" value="ECO:0007669"/>
    <property type="project" value="InterPro"/>
</dbReference>
<reference evidence="5" key="1">
    <citation type="submission" date="2022-02" db="EMBL/GenBank/DDBJ databases">
        <authorList>
            <person name="Henning P.M."/>
            <person name="McCubbin A.G."/>
            <person name="Shore J.S."/>
        </authorList>
    </citation>
    <scope>NUCLEOTIDE SEQUENCE</scope>
    <source>
        <strain evidence="5">F60SS</strain>
        <tissue evidence="5">Leaves</tissue>
    </source>
</reference>
<name>A0A9Q0JQN2_9ROSI</name>
<dbReference type="EMBL" id="JAKUCV010000552">
    <property type="protein sequence ID" value="KAJ4849587.1"/>
    <property type="molecule type" value="Genomic_DNA"/>
</dbReference>
<dbReference type="InterPro" id="IPR046849">
    <property type="entry name" value="E2_motif"/>
</dbReference>
<evidence type="ECO:0000259" key="4">
    <source>
        <dbReference type="Pfam" id="PF14432"/>
    </source>
</evidence>
<dbReference type="FunFam" id="1.25.40.10:FF:000090">
    <property type="entry name" value="Pentatricopeptide repeat-containing protein, chloroplastic"/>
    <property type="match status" value="1"/>
</dbReference>
<dbReference type="InterPro" id="IPR032867">
    <property type="entry name" value="DYW_dom"/>
</dbReference>
<dbReference type="InterPro" id="IPR046848">
    <property type="entry name" value="E_motif"/>
</dbReference>
<evidence type="ECO:0000256" key="3">
    <source>
        <dbReference type="PROSITE-ProRule" id="PRU00708"/>
    </source>
</evidence>
<dbReference type="PROSITE" id="PS51375">
    <property type="entry name" value="PPR"/>
    <property type="match status" value="2"/>
</dbReference>
<sequence length="244" mass="27469">MISGLAMHGCSREALRMFNEMKRAGFPPDCATFNAVLLACCHGGLVDDGWRIFESIRNEYGMEPKLGHYGCMVDLLGRAGLLHKAFEFVERMPCRPNAVTWRTLLRACVNHNDLELAEKIKAKINGLDPSLDGDYVLLSNAYAGVGKFDKEAEMRSFMQEKRTTKNPGYSLLVVDHEIHEFVSGDKSHPQLEEITKFLIHIIDGLKVEGYAPDMSNVFHDIEEEEEKEQSLSYHSEKLAVAFAS</sequence>
<dbReference type="GO" id="GO:0008270">
    <property type="term" value="F:zinc ion binding"/>
    <property type="evidence" value="ECO:0007669"/>
    <property type="project" value="InterPro"/>
</dbReference>
<evidence type="ECO:0000313" key="6">
    <source>
        <dbReference type="Proteomes" id="UP001141552"/>
    </source>
</evidence>
<dbReference type="PANTHER" id="PTHR47926">
    <property type="entry name" value="PENTATRICOPEPTIDE REPEAT-CONTAINING PROTEIN"/>
    <property type="match status" value="1"/>
</dbReference>
<gene>
    <name evidence="5" type="ORF">Tsubulata_019354</name>
</gene>
<keyword evidence="2" id="KW-0677">Repeat</keyword>
<dbReference type="InterPro" id="IPR002885">
    <property type="entry name" value="PPR_rpt"/>
</dbReference>
<organism evidence="5 6">
    <name type="scientific">Turnera subulata</name>
    <dbReference type="NCBI Taxonomy" id="218843"/>
    <lineage>
        <taxon>Eukaryota</taxon>
        <taxon>Viridiplantae</taxon>
        <taxon>Streptophyta</taxon>
        <taxon>Embryophyta</taxon>
        <taxon>Tracheophyta</taxon>
        <taxon>Spermatophyta</taxon>
        <taxon>Magnoliopsida</taxon>
        <taxon>eudicotyledons</taxon>
        <taxon>Gunneridae</taxon>
        <taxon>Pentapetalae</taxon>
        <taxon>rosids</taxon>
        <taxon>fabids</taxon>
        <taxon>Malpighiales</taxon>
        <taxon>Passifloraceae</taxon>
        <taxon>Turnera</taxon>
    </lineage>
</organism>
<feature type="repeat" description="PPR" evidence="3">
    <location>
        <begin position="29"/>
        <end position="64"/>
    </location>
</feature>
<dbReference type="AlphaFoldDB" id="A0A9Q0JQN2"/>
<evidence type="ECO:0000256" key="2">
    <source>
        <dbReference type="ARBA" id="ARBA00022737"/>
    </source>
</evidence>
<evidence type="ECO:0000313" key="5">
    <source>
        <dbReference type="EMBL" id="KAJ4849587.1"/>
    </source>
</evidence>
<dbReference type="Pfam" id="PF20430">
    <property type="entry name" value="Eplus_motif"/>
    <property type="match status" value="1"/>
</dbReference>